<evidence type="ECO:0000256" key="10">
    <source>
        <dbReference type="RuleBase" id="RU363063"/>
    </source>
</evidence>
<comment type="subcellular location">
    <subcellularLocation>
        <location evidence="1 10">Golgi apparatus membrane</location>
        <topology evidence="1 10">Single-pass type II membrane protein</topology>
    </subcellularLocation>
</comment>
<name>A0AA36JD36_9DINO</name>
<dbReference type="Gene3D" id="3.90.550.50">
    <property type="match status" value="1"/>
</dbReference>
<dbReference type="Proteomes" id="UP001178507">
    <property type="component" value="Unassembled WGS sequence"/>
</dbReference>
<evidence type="ECO:0000256" key="2">
    <source>
        <dbReference type="ARBA" id="ARBA00008661"/>
    </source>
</evidence>
<keyword evidence="5" id="KW-0812">Transmembrane</keyword>
<evidence type="ECO:0000256" key="3">
    <source>
        <dbReference type="ARBA" id="ARBA00022676"/>
    </source>
</evidence>
<keyword evidence="3 10" id="KW-0328">Glycosyltransferase</keyword>
<evidence type="ECO:0000256" key="4">
    <source>
        <dbReference type="ARBA" id="ARBA00022679"/>
    </source>
</evidence>
<keyword evidence="6" id="KW-0735">Signal-anchor</keyword>
<keyword evidence="9" id="KW-0472">Membrane</keyword>
<proteinExistence type="inferred from homology"/>
<comment type="similarity">
    <text evidence="2 10">Belongs to the glycosyltransferase 31 family.</text>
</comment>
<dbReference type="GO" id="GO:0000139">
    <property type="term" value="C:Golgi membrane"/>
    <property type="evidence" value="ECO:0007669"/>
    <property type="project" value="UniProtKB-SubCell"/>
</dbReference>
<evidence type="ECO:0000256" key="8">
    <source>
        <dbReference type="ARBA" id="ARBA00023034"/>
    </source>
</evidence>
<dbReference type="EMBL" id="CAUJNA010003494">
    <property type="protein sequence ID" value="CAJ1403407.1"/>
    <property type="molecule type" value="Genomic_DNA"/>
</dbReference>
<dbReference type="EC" id="2.4.1.-" evidence="10"/>
<keyword evidence="4" id="KW-0808">Transferase</keyword>
<dbReference type="InterPro" id="IPR002659">
    <property type="entry name" value="Glyco_trans_31"/>
</dbReference>
<organism evidence="11 12">
    <name type="scientific">Effrenium voratum</name>
    <dbReference type="NCBI Taxonomy" id="2562239"/>
    <lineage>
        <taxon>Eukaryota</taxon>
        <taxon>Sar</taxon>
        <taxon>Alveolata</taxon>
        <taxon>Dinophyceae</taxon>
        <taxon>Suessiales</taxon>
        <taxon>Symbiodiniaceae</taxon>
        <taxon>Effrenium</taxon>
    </lineage>
</organism>
<evidence type="ECO:0000256" key="9">
    <source>
        <dbReference type="ARBA" id="ARBA00023136"/>
    </source>
</evidence>
<evidence type="ECO:0000313" key="12">
    <source>
        <dbReference type="Proteomes" id="UP001178507"/>
    </source>
</evidence>
<reference evidence="11" key="1">
    <citation type="submission" date="2023-08" db="EMBL/GenBank/DDBJ databases">
        <authorList>
            <person name="Chen Y."/>
            <person name="Shah S."/>
            <person name="Dougan E. K."/>
            <person name="Thang M."/>
            <person name="Chan C."/>
        </authorList>
    </citation>
    <scope>NUCLEOTIDE SEQUENCE</scope>
</reference>
<evidence type="ECO:0000256" key="7">
    <source>
        <dbReference type="ARBA" id="ARBA00022989"/>
    </source>
</evidence>
<dbReference type="PANTHER" id="PTHR11214:SF3">
    <property type="entry name" value="BETA-1,3-GALACTOSYLTRANSFERASE 6"/>
    <property type="match status" value="1"/>
</dbReference>
<keyword evidence="7" id="KW-1133">Transmembrane helix</keyword>
<sequence length="329" mass="37449">MSASKTTRGDFWVGLMVTSPWAALERRSLLRRALSHCQSNSGADSVELLFFMAKPAESQEAQAWEEEAKYGDLVEVAGPDSDPPVARDVTYVLDRPCARTWRLLQGSAWLAENRPEQDYVMYLDDDSFLNVPRLLQVLRAQNSDSLAMGYVMETELDWSKTHVCELCDPCSICRSEEDLKNFCSQFDIAMGGCMMAIENCNIFDGTDITSPELPNCIRRKLQEIRRVASYFGSKAAPRWFLGMGWVFGKRIVRYLGRNSRRLKSRGAADVSLGFWLAPLENLRFVSMNEGFFHDHPDDRSHLRAALHRRYDPGAQDEPDEVEWLQTGDL</sequence>
<dbReference type="GO" id="GO:0006493">
    <property type="term" value="P:protein O-linked glycosylation"/>
    <property type="evidence" value="ECO:0007669"/>
    <property type="project" value="TreeGrafter"/>
</dbReference>
<dbReference type="PANTHER" id="PTHR11214">
    <property type="entry name" value="BETA-1,3-N-ACETYLGLUCOSAMINYLTRANSFERASE"/>
    <property type="match status" value="1"/>
</dbReference>
<accession>A0AA36JD36</accession>
<protein>
    <recommendedName>
        <fullName evidence="10">Hexosyltransferase</fullName>
        <ecNumber evidence="10">2.4.1.-</ecNumber>
    </recommendedName>
</protein>
<dbReference type="GO" id="GO:0016758">
    <property type="term" value="F:hexosyltransferase activity"/>
    <property type="evidence" value="ECO:0007669"/>
    <property type="project" value="InterPro"/>
</dbReference>
<evidence type="ECO:0000256" key="1">
    <source>
        <dbReference type="ARBA" id="ARBA00004323"/>
    </source>
</evidence>
<keyword evidence="8 10" id="KW-0333">Golgi apparatus</keyword>
<comment type="caution">
    <text evidence="11">The sequence shown here is derived from an EMBL/GenBank/DDBJ whole genome shotgun (WGS) entry which is preliminary data.</text>
</comment>
<evidence type="ECO:0000313" key="11">
    <source>
        <dbReference type="EMBL" id="CAJ1403407.1"/>
    </source>
</evidence>
<evidence type="ECO:0000256" key="6">
    <source>
        <dbReference type="ARBA" id="ARBA00022968"/>
    </source>
</evidence>
<evidence type="ECO:0000256" key="5">
    <source>
        <dbReference type="ARBA" id="ARBA00022692"/>
    </source>
</evidence>
<keyword evidence="12" id="KW-1185">Reference proteome</keyword>
<gene>
    <name evidence="11" type="ORF">EVOR1521_LOCUS26081</name>
</gene>
<dbReference type="AlphaFoldDB" id="A0AA36JD36"/>